<dbReference type="AlphaFoldDB" id="A0A3N4KMU9"/>
<dbReference type="Gene3D" id="3.40.640.10">
    <property type="entry name" value="Type I PLP-dependent aspartate aminotransferase-like (Major domain)"/>
    <property type="match status" value="1"/>
</dbReference>
<dbReference type="OrthoDB" id="5978656at2759"/>
<keyword evidence="4" id="KW-1185">Reference proteome</keyword>
<organism evidence="3 4">
    <name type="scientific">Morchella conica CCBAS932</name>
    <dbReference type="NCBI Taxonomy" id="1392247"/>
    <lineage>
        <taxon>Eukaryota</taxon>
        <taxon>Fungi</taxon>
        <taxon>Dikarya</taxon>
        <taxon>Ascomycota</taxon>
        <taxon>Pezizomycotina</taxon>
        <taxon>Pezizomycetes</taxon>
        <taxon>Pezizales</taxon>
        <taxon>Morchellaceae</taxon>
        <taxon>Morchella</taxon>
    </lineage>
</organism>
<dbReference type="SUPFAM" id="SSF53383">
    <property type="entry name" value="PLP-dependent transferases"/>
    <property type="match status" value="1"/>
</dbReference>
<gene>
    <name evidence="3" type="ORF">P167DRAFT_507510</name>
</gene>
<protein>
    <submittedName>
        <fullName evidence="3">Aminotransferase</fullName>
    </submittedName>
</protein>
<dbReference type="PANTHER" id="PTHR43092:SF2">
    <property type="entry name" value="HERCYNYLCYSTEINE SULFOXIDE LYASE"/>
    <property type="match status" value="1"/>
</dbReference>
<dbReference type="GO" id="GO:0008483">
    <property type="term" value="F:transaminase activity"/>
    <property type="evidence" value="ECO:0007669"/>
    <property type="project" value="UniProtKB-KW"/>
</dbReference>
<feature type="domain" description="Aminotransferase class V" evidence="2">
    <location>
        <begin position="95"/>
        <end position="268"/>
    </location>
</feature>
<dbReference type="InterPro" id="IPR000192">
    <property type="entry name" value="Aminotrans_V_dom"/>
</dbReference>
<dbReference type="EMBL" id="ML119133">
    <property type="protein sequence ID" value="RPB11820.1"/>
    <property type="molecule type" value="Genomic_DNA"/>
</dbReference>
<dbReference type="STRING" id="1392247.A0A3N4KMU9"/>
<name>A0A3N4KMU9_9PEZI</name>
<proteinExistence type="predicted"/>
<dbReference type="Pfam" id="PF00266">
    <property type="entry name" value="Aminotran_5"/>
    <property type="match status" value="1"/>
</dbReference>
<keyword evidence="3" id="KW-0032">Aminotransferase</keyword>
<sequence>MVQVEDFDYLVKQVSQLEVSQLEVSQTEPEKPEPEKPEELGHAMRKYFYFEKDWININHGSFGTYPRPVGRALQAFQAASEKRPDEFIRTTYPALLDRSRALLAAYLNVPLPELVFVANATTGVNTVLRSLVFKPGDSIVYFDFIYNACKNSVEYIEETTPAVGVKVPIKFPASDDVIVDTFRAAIKKEQESGGVVRVAIFDTVISMPGLRLPFERLVGVCKELGVLSLVDGAHGVGHLRLDLGKLDADFFVSNCHKWLYVPRGCAAFHVPLRNQHLIRSTLPTSHGYLPPTQATRTSAVLHTNASNSDFVTMFEFVGTVDNSPALCIPAALRFREVVCGGEDRIMAYAQDIGYRGAQLIAQRLGTEVMERDRESCLWNVRLPLVVAGARAAREGEGVVEEEKAVRVRDWAMDVVNREFNSAVPLMVYGGEWWARVSGQVYLEMSDFEVIAGVLEAMCKRIAEGGYL</sequence>
<dbReference type="PANTHER" id="PTHR43092">
    <property type="entry name" value="L-CYSTEINE DESULFHYDRASE"/>
    <property type="match status" value="1"/>
</dbReference>
<accession>A0A3N4KMU9</accession>
<evidence type="ECO:0000313" key="3">
    <source>
        <dbReference type="EMBL" id="RPB11820.1"/>
    </source>
</evidence>
<evidence type="ECO:0000313" key="4">
    <source>
        <dbReference type="Proteomes" id="UP000277580"/>
    </source>
</evidence>
<reference evidence="3 4" key="1">
    <citation type="journal article" date="2018" name="Nat. Ecol. Evol.">
        <title>Pezizomycetes genomes reveal the molecular basis of ectomycorrhizal truffle lifestyle.</title>
        <authorList>
            <person name="Murat C."/>
            <person name="Payen T."/>
            <person name="Noel B."/>
            <person name="Kuo A."/>
            <person name="Morin E."/>
            <person name="Chen J."/>
            <person name="Kohler A."/>
            <person name="Krizsan K."/>
            <person name="Balestrini R."/>
            <person name="Da Silva C."/>
            <person name="Montanini B."/>
            <person name="Hainaut M."/>
            <person name="Levati E."/>
            <person name="Barry K.W."/>
            <person name="Belfiori B."/>
            <person name="Cichocki N."/>
            <person name="Clum A."/>
            <person name="Dockter R.B."/>
            <person name="Fauchery L."/>
            <person name="Guy J."/>
            <person name="Iotti M."/>
            <person name="Le Tacon F."/>
            <person name="Lindquist E.A."/>
            <person name="Lipzen A."/>
            <person name="Malagnac F."/>
            <person name="Mello A."/>
            <person name="Molinier V."/>
            <person name="Miyauchi S."/>
            <person name="Poulain J."/>
            <person name="Riccioni C."/>
            <person name="Rubini A."/>
            <person name="Sitrit Y."/>
            <person name="Splivallo R."/>
            <person name="Traeger S."/>
            <person name="Wang M."/>
            <person name="Zifcakova L."/>
            <person name="Wipf D."/>
            <person name="Zambonelli A."/>
            <person name="Paolocci F."/>
            <person name="Nowrousian M."/>
            <person name="Ottonello S."/>
            <person name="Baldrian P."/>
            <person name="Spatafora J.W."/>
            <person name="Henrissat B."/>
            <person name="Nagy L.G."/>
            <person name="Aury J.M."/>
            <person name="Wincker P."/>
            <person name="Grigoriev I.V."/>
            <person name="Bonfante P."/>
            <person name="Martin F.M."/>
        </authorList>
    </citation>
    <scope>NUCLEOTIDE SEQUENCE [LARGE SCALE GENOMIC DNA]</scope>
    <source>
        <strain evidence="3 4">CCBAS932</strain>
    </source>
</reference>
<evidence type="ECO:0000259" key="2">
    <source>
        <dbReference type="Pfam" id="PF00266"/>
    </source>
</evidence>
<dbReference type="InterPro" id="IPR015421">
    <property type="entry name" value="PyrdxlP-dep_Trfase_major"/>
</dbReference>
<evidence type="ECO:0000256" key="1">
    <source>
        <dbReference type="ARBA" id="ARBA00022898"/>
    </source>
</evidence>
<dbReference type="Proteomes" id="UP000277580">
    <property type="component" value="Unassembled WGS sequence"/>
</dbReference>
<dbReference type="InterPro" id="IPR015424">
    <property type="entry name" value="PyrdxlP-dep_Trfase"/>
</dbReference>
<keyword evidence="1" id="KW-0663">Pyridoxal phosphate</keyword>
<dbReference type="InParanoid" id="A0A3N4KMU9"/>
<keyword evidence="3" id="KW-0808">Transferase</keyword>